<dbReference type="Pfam" id="PF00583">
    <property type="entry name" value="Acetyltransf_1"/>
    <property type="match status" value="1"/>
</dbReference>
<evidence type="ECO:0000256" key="1">
    <source>
        <dbReference type="ARBA" id="ARBA00022679"/>
    </source>
</evidence>
<dbReference type="SUPFAM" id="SSF55729">
    <property type="entry name" value="Acyl-CoA N-acyltransferases (Nat)"/>
    <property type="match status" value="1"/>
</dbReference>
<dbReference type="CDD" id="cd04301">
    <property type="entry name" value="NAT_SF"/>
    <property type="match status" value="1"/>
</dbReference>
<evidence type="ECO:0000313" key="4">
    <source>
        <dbReference type="EMBL" id="WNQ10562.1"/>
    </source>
</evidence>
<keyword evidence="2" id="KW-0012">Acyltransferase</keyword>
<name>A0AA96LFA7_9BACL</name>
<accession>A0AA96LFA7</accession>
<dbReference type="RefSeq" id="WP_315604336.1">
    <property type="nucleotide sequence ID" value="NZ_CP130318.1"/>
</dbReference>
<evidence type="ECO:0000259" key="3">
    <source>
        <dbReference type="PROSITE" id="PS51186"/>
    </source>
</evidence>
<organism evidence="4 5">
    <name type="scientific">Paenibacillus aurantius</name>
    <dbReference type="NCBI Taxonomy" id="2918900"/>
    <lineage>
        <taxon>Bacteria</taxon>
        <taxon>Bacillati</taxon>
        <taxon>Bacillota</taxon>
        <taxon>Bacilli</taxon>
        <taxon>Bacillales</taxon>
        <taxon>Paenibacillaceae</taxon>
        <taxon>Paenibacillus</taxon>
    </lineage>
</organism>
<dbReference type="EMBL" id="CP130318">
    <property type="protein sequence ID" value="WNQ10562.1"/>
    <property type="molecule type" value="Genomic_DNA"/>
</dbReference>
<evidence type="ECO:0000256" key="2">
    <source>
        <dbReference type="ARBA" id="ARBA00023315"/>
    </source>
</evidence>
<dbReference type="AlphaFoldDB" id="A0AA96LFA7"/>
<protein>
    <submittedName>
        <fullName evidence="4">GNAT family N-acetyltransferase</fullName>
    </submittedName>
</protein>
<keyword evidence="5" id="KW-1185">Reference proteome</keyword>
<proteinExistence type="predicted"/>
<dbReference type="GO" id="GO:0016747">
    <property type="term" value="F:acyltransferase activity, transferring groups other than amino-acyl groups"/>
    <property type="evidence" value="ECO:0007669"/>
    <property type="project" value="InterPro"/>
</dbReference>
<dbReference type="InterPro" id="IPR000182">
    <property type="entry name" value="GNAT_dom"/>
</dbReference>
<keyword evidence="1" id="KW-0808">Transferase</keyword>
<dbReference type="InterPro" id="IPR016181">
    <property type="entry name" value="Acyl_CoA_acyltransferase"/>
</dbReference>
<dbReference type="InterPro" id="IPR050832">
    <property type="entry name" value="Bact_Acetyltransf"/>
</dbReference>
<dbReference type="PANTHER" id="PTHR43877">
    <property type="entry name" value="AMINOALKYLPHOSPHONATE N-ACETYLTRANSFERASE-RELATED-RELATED"/>
    <property type="match status" value="1"/>
</dbReference>
<dbReference type="PROSITE" id="PS51186">
    <property type="entry name" value="GNAT"/>
    <property type="match status" value="1"/>
</dbReference>
<dbReference type="KEGG" id="paun:MJA45_23550"/>
<evidence type="ECO:0000313" key="5">
    <source>
        <dbReference type="Proteomes" id="UP001305702"/>
    </source>
</evidence>
<reference evidence="4 5" key="1">
    <citation type="submission" date="2022-02" db="EMBL/GenBank/DDBJ databases">
        <title>Paenibacillus sp. MBLB1776 Whole Genome Shotgun Sequencing.</title>
        <authorList>
            <person name="Hwang C.Y."/>
            <person name="Cho E.-S."/>
            <person name="Seo M.-J."/>
        </authorList>
    </citation>
    <scope>NUCLEOTIDE SEQUENCE [LARGE SCALE GENOMIC DNA]</scope>
    <source>
        <strain evidence="4 5">MBLB1776</strain>
    </source>
</reference>
<feature type="domain" description="N-acetyltransferase" evidence="3">
    <location>
        <begin position="1"/>
        <end position="141"/>
    </location>
</feature>
<dbReference type="Gene3D" id="3.40.630.30">
    <property type="match status" value="1"/>
</dbReference>
<sequence length="141" mass="16254">MIREAVKEDAREVARLSSQLGYEITEFEAGERLERLLADRDHAVYVQEAEGGGLAGWVHVHGRHLIESPPFAEIGGLVVDGTQRRKRVGEQLMRRSEQWARESGYRMMRIRSGSQRKEAHEFYQRIGYEAVKRQEVFALSL</sequence>
<dbReference type="Proteomes" id="UP001305702">
    <property type="component" value="Chromosome"/>
</dbReference>
<gene>
    <name evidence="4" type="ORF">MJA45_23550</name>
</gene>